<dbReference type="GO" id="GO:0032298">
    <property type="term" value="P:positive regulation of DNA-templated DNA replication initiation"/>
    <property type="evidence" value="ECO:0007669"/>
    <property type="project" value="TreeGrafter"/>
</dbReference>
<dbReference type="GO" id="GO:0003887">
    <property type="term" value="F:DNA-directed DNA polymerase activity"/>
    <property type="evidence" value="ECO:0007669"/>
    <property type="project" value="UniProtKB-KW"/>
</dbReference>
<dbReference type="SUPFAM" id="SSF102400">
    <property type="entry name" value="DNA polymerase III chi subunit"/>
    <property type="match status" value="1"/>
</dbReference>
<dbReference type="Proteomes" id="UP000258927">
    <property type="component" value="Chromosome"/>
</dbReference>
<dbReference type="InterPro" id="IPR036768">
    <property type="entry name" value="PolIII_chi_sf"/>
</dbReference>
<evidence type="ECO:0000313" key="2">
    <source>
        <dbReference type="Proteomes" id="UP000258927"/>
    </source>
</evidence>
<accession>A0A2R4MG63</accession>
<dbReference type="NCBIfam" id="NF004347">
    <property type="entry name" value="PRK05728.1-4"/>
    <property type="match status" value="1"/>
</dbReference>
<organism evidence="1 2">
    <name type="scientific">Maritalea myrionectae</name>
    <dbReference type="NCBI Taxonomy" id="454601"/>
    <lineage>
        <taxon>Bacteria</taxon>
        <taxon>Pseudomonadati</taxon>
        <taxon>Pseudomonadota</taxon>
        <taxon>Alphaproteobacteria</taxon>
        <taxon>Hyphomicrobiales</taxon>
        <taxon>Devosiaceae</taxon>
        <taxon>Maritalea</taxon>
    </lineage>
</organism>
<evidence type="ECO:0000313" key="1">
    <source>
        <dbReference type="EMBL" id="AVX04953.1"/>
    </source>
</evidence>
<dbReference type="AlphaFoldDB" id="A0A2R4MG63"/>
<dbReference type="Pfam" id="PF04364">
    <property type="entry name" value="DNA_pol3_chi"/>
    <property type="match status" value="1"/>
</dbReference>
<gene>
    <name evidence="1" type="ORF">MXMO3_02441</name>
</gene>
<dbReference type="InterPro" id="IPR007459">
    <property type="entry name" value="DNA_pol3_chi"/>
</dbReference>
<reference evidence="1 2" key="1">
    <citation type="submission" date="2017-05" db="EMBL/GenBank/DDBJ databases">
        <title>Genome Analysis of Maritalea myrionectae HL2708#5.</title>
        <authorList>
            <consortium name="Cotde Inc.-PKNU"/>
            <person name="Jang D."/>
            <person name="Oh H.-M."/>
        </authorList>
    </citation>
    <scope>NUCLEOTIDE SEQUENCE [LARGE SCALE GENOMIC DNA]</scope>
    <source>
        <strain evidence="1 2">HL2708#5</strain>
    </source>
</reference>
<keyword evidence="2" id="KW-1185">Reference proteome</keyword>
<dbReference type="GO" id="GO:0003677">
    <property type="term" value="F:DNA binding"/>
    <property type="evidence" value="ECO:0007669"/>
    <property type="project" value="InterPro"/>
</dbReference>
<dbReference type="KEGG" id="mmyr:MXMO3_02441"/>
<protein>
    <submittedName>
        <fullName evidence="1">DNA-directed DNA polymerase</fullName>
    </submittedName>
</protein>
<dbReference type="EMBL" id="CP021330">
    <property type="protein sequence ID" value="AVX04953.1"/>
    <property type="molecule type" value="Genomic_DNA"/>
</dbReference>
<dbReference type="RefSeq" id="WP_027833373.1">
    <property type="nucleotide sequence ID" value="NZ_CP021330.1"/>
</dbReference>
<dbReference type="PANTHER" id="PTHR38767">
    <property type="entry name" value="DNA POLYMERASE III SUBUNIT CHI"/>
    <property type="match status" value="1"/>
</dbReference>
<dbReference type="Gene3D" id="3.40.50.10110">
    <property type="entry name" value="DNA polymerase III subunit chi"/>
    <property type="match status" value="1"/>
</dbReference>
<dbReference type="PANTHER" id="PTHR38767:SF1">
    <property type="entry name" value="DNA POLYMERASE III SUBUNIT CHI"/>
    <property type="match status" value="1"/>
</dbReference>
<sequence length="152" mass="17614">MTEILFYHLEQKPLEAVLPVLLEKTLERGWRAMVECANPTKLSALDEALWTFRPDSFLPHMVLSDQMEVDELAEMPVLIANSAENPNNAQIRFYVEGAVPEKADKYERVVFMFNGHDPDAVTRARQAWKALSEEHELTYWQQEPNGRWVKKA</sequence>
<proteinExistence type="predicted"/>
<name>A0A2R4MG63_9HYPH</name>
<dbReference type="GO" id="GO:0006260">
    <property type="term" value="P:DNA replication"/>
    <property type="evidence" value="ECO:0007669"/>
    <property type="project" value="InterPro"/>
</dbReference>
<dbReference type="STRING" id="1122213.GCA_000423365_00085"/>
<keyword evidence="1" id="KW-0239">DNA-directed DNA polymerase</keyword>
<keyword evidence="1" id="KW-0808">Transferase</keyword>
<keyword evidence="1" id="KW-0548">Nucleotidyltransferase</keyword>